<evidence type="ECO:0000313" key="2">
    <source>
        <dbReference type="EMBL" id="KIM98501.1"/>
    </source>
</evidence>
<dbReference type="AlphaFoldDB" id="A0A0C3H7V2"/>
<gene>
    <name evidence="2" type="ORF">OIDMADRAFT_20107</name>
</gene>
<keyword evidence="3" id="KW-1185">Reference proteome</keyword>
<sequence length="73" mass="7940">MKPLILVLGLAVALVASLPLNIEGRQDSPDVTALEYGVDESPQVRTPSEWRWLRERQSGIAMGNNELVGLPTA</sequence>
<evidence type="ECO:0000313" key="3">
    <source>
        <dbReference type="Proteomes" id="UP000054321"/>
    </source>
</evidence>
<accession>A0A0C3H7V2</accession>
<organism evidence="2 3">
    <name type="scientific">Oidiodendron maius (strain Zn)</name>
    <dbReference type="NCBI Taxonomy" id="913774"/>
    <lineage>
        <taxon>Eukaryota</taxon>
        <taxon>Fungi</taxon>
        <taxon>Dikarya</taxon>
        <taxon>Ascomycota</taxon>
        <taxon>Pezizomycotina</taxon>
        <taxon>Leotiomycetes</taxon>
        <taxon>Leotiomycetes incertae sedis</taxon>
        <taxon>Myxotrichaceae</taxon>
        <taxon>Oidiodendron</taxon>
    </lineage>
</organism>
<dbReference type="HOGENOM" id="CLU_2705466_0_0_1"/>
<dbReference type="InParanoid" id="A0A0C3H7V2"/>
<dbReference type="EMBL" id="KN832880">
    <property type="protein sequence ID" value="KIM98501.1"/>
    <property type="molecule type" value="Genomic_DNA"/>
</dbReference>
<keyword evidence="1" id="KW-0732">Signal</keyword>
<reference evidence="3" key="2">
    <citation type="submission" date="2015-01" db="EMBL/GenBank/DDBJ databases">
        <title>Evolutionary Origins and Diversification of the Mycorrhizal Mutualists.</title>
        <authorList>
            <consortium name="DOE Joint Genome Institute"/>
            <consortium name="Mycorrhizal Genomics Consortium"/>
            <person name="Kohler A."/>
            <person name="Kuo A."/>
            <person name="Nagy L.G."/>
            <person name="Floudas D."/>
            <person name="Copeland A."/>
            <person name="Barry K.W."/>
            <person name="Cichocki N."/>
            <person name="Veneault-Fourrey C."/>
            <person name="LaButti K."/>
            <person name="Lindquist E.A."/>
            <person name="Lipzen A."/>
            <person name="Lundell T."/>
            <person name="Morin E."/>
            <person name="Murat C."/>
            <person name="Riley R."/>
            <person name="Ohm R."/>
            <person name="Sun H."/>
            <person name="Tunlid A."/>
            <person name="Henrissat B."/>
            <person name="Grigoriev I.V."/>
            <person name="Hibbett D.S."/>
            <person name="Martin F."/>
        </authorList>
    </citation>
    <scope>NUCLEOTIDE SEQUENCE [LARGE SCALE GENOMIC DNA]</scope>
    <source>
        <strain evidence="3">Zn</strain>
    </source>
</reference>
<reference evidence="2 3" key="1">
    <citation type="submission" date="2014-04" db="EMBL/GenBank/DDBJ databases">
        <authorList>
            <consortium name="DOE Joint Genome Institute"/>
            <person name="Kuo A."/>
            <person name="Martino E."/>
            <person name="Perotto S."/>
            <person name="Kohler A."/>
            <person name="Nagy L.G."/>
            <person name="Floudas D."/>
            <person name="Copeland A."/>
            <person name="Barry K.W."/>
            <person name="Cichocki N."/>
            <person name="Veneault-Fourrey C."/>
            <person name="LaButti K."/>
            <person name="Lindquist E.A."/>
            <person name="Lipzen A."/>
            <person name="Lundell T."/>
            <person name="Morin E."/>
            <person name="Murat C."/>
            <person name="Sun H."/>
            <person name="Tunlid A."/>
            <person name="Henrissat B."/>
            <person name="Grigoriev I.V."/>
            <person name="Hibbett D.S."/>
            <person name="Martin F."/>
            <person name="Nordberg H.P."/>
            <person name="Cantor M.N."/>
            <person name="Hua S.X."/>
        </authorList>
    </citation>
    <scope>NUCLEOTIDE SEQUENCE [LARGE SCALE GENOMIC DNA]</scope>
    <source>
        <strain evidence="2 3">Zn</strain>
    </source>
</reference>
<name>A0A0C3H7V2_OIDMZ</name>
<dbReference type="Proteomes" id="UP000054321">
    <property type="component" value="Unassembled WGS sequence"/>
</dbReference>
<evidence type="ECO:0000256" key="1">
    <source>
        <dbReference type="SAM" id="SignalP"/>
    </source>
</evidence>
<feature type="chain" id="PRO_5002165273" evidence="1">
    <location>
        <begin position="18"/>
        <end position="73"/>
    </location>
</feature>
<proteinExistence type="predicted"/>
<feature type="signal peptide" evidence="1">
    <location>
        <begin position="1"/>
        <end position="17"/>
    </location>
</feature>
<protein>
    <submittedName>
        <fullName evidence="2">Uncharacterized protein</fullName>
    </submittedName>
</protein>